<evidence type="ECO:0000256" key="2">
    <source>
        <dbReference type="SAM" id="SignalP"/>
    </source>
</evidence>
<feature type="transmembrane region" description="Helical" evidence="1">
    <location>
        <begin position="618"/>
        <end position="642"/>
    </location>
</feature>
<feature type="transmembrane region" description="Helical" evidence="1">
    <location>
        <begin position="366"/>
        <end position="390"/>
    </location>
</feature>
<keyword evidence="2" id="KW-0732">Signal</keyword>
<feature type="transmembrane region" description="Helical" evidence="1">
    <location>
        <begin position="548"/>
        <end position="566"/>
    </location>
</feature>
<feature type="chain" id="PRO_5043418604" description="Nose resistant-to-fluoxetine protein N-terminal domain-containing protein" evidence="2">
    <location>
        <begin position="26"/>
        <end position="723"/>
    </location>
</feature>
<organism evidence="4 5">
    <name type="scientific">Tetragonisca angustula</name>
    <dbReference type="NCBI Taxonomy" id="166442"/>
    <lineage>
        <taxon>Eukaryota</taxon>
        <taxon>Metazoa</taxon>
        <taxon>Ecdysozoa</taxon>
        <taxon>Arthropoda</taxon>
        <taxon>Hexapoda</taxon>
        <taxon>Insecta</taxon>
        <taxon>Pterygota</taxon>
        <taxon>Neoptera</taxon>
        <taxon>Endopterygota</taxon>
        <taxon>Hymenoptera</taxon>
        <taxon>Apocrita</taxon>
        <taxon>Aculeata</taxon>
        <taxon>Apoidea</taxon>
        <taxon>Anthophila</taxon>
        <taxon>Apidae</taxon>
        <taxon>Tetragonisca</taxon>
    </lineage>
</organism>
<name>A0AAW1A9A9_9HYME</name>
<dbReference type="Proteomes" id="UP001432146">
    <property type="component" value="Unassembled WGS sequence"/>
</dbReference>
<protein>
    <recommendedName>
        <fullName evidence="3">Nose resistant-to-fluoxetine protein N-terminal domain-containing protein</fullName>
    </recommendedName>
</protein>
<dbReference type="Pfam" id="PF20146">
    <property type="entry name" value="NRF"/>
    <property type="match status" value="1"/>
</dbReference>
<feature type="transmembrane region" description="Helical" evidence="1">
    <location>
        <begin position="505"/>
        <end position="528"/>
    </location>
</feature>
<feature type="transmembrane region" description="Helical" evidence="1">
    <location>
        <begin position="417"/>
        <end position="437"/>
    </location>
</feature>
<dbReference type="SMART" id="SM00703">
    <property type="entry name" value="NRF"/>
    <property type="match status" value="1"/>
</dbReference>
<evidence type="ECO:0000256" key="1">
    <source>
        <dbReference type="SAM" id="Phobius"/>
    </source>
</evidence>
<evidence type="ECO:0000313" key="4">
    <source>
        <dbReference type="EMBL" id="KAK9306332.1"/>
    </source>
</evidence>
<reference evidence="4 5" key="1">
    <citation type="submission" date="2024-05" db="EMBL/GenBank/DDBJ databases">
        <title>The nuclear and mitochondrial genome assemblies of Tetragonisca angustula (Apidae: Meliponini), a tiny yet remarkable pollinator in the Neotropics.</title>
        <authorList>
            <person name="Ferrari R."/>
            <person name="Ricardo P.C."/>
            <person name="Dias F.C."/>
            <person name="Araujo N.S."/>
            <person name="Soares D.O."/>
            <person name="Zhou Q.-S."/>
            <person name="Zhu C.-D."/>
            <person name="Coutinho L."/>
            <person name="Airas M.C."/>
            <person name="Batista T.M."/>
        </authorList>
    </citation>
    <scope>NUCLEOTIDE SEQUENCE [LARGE SCALE GENOMIC DNA]</scope>
    <source>
        <strain evidence="4">ASF017062</strain>
        <tissue evidence="4">Abdomen</tissue>
    </source>
</reference>
<gene>
    <name evidence="4" type="ORF">QLX08_003022</name>
</gene>
<accession>A0AAW1A9A9</accession>
<feature type="transmembrane region" description="Helical" evidence="1">
    <location>
        <begin position="578"/>
        <end position="598"/>
    </location>
</feature>
<dbReference type="InterPro" id="IPR052728">
    <property type="entry name" value="O2_lipid_transport_reg"/>
</dbReference>
<proteinExistence type="predicted"/>
<dbReference type="GO" id="GO:0016747">
    <property type="term" value="F:acyltransferase activity, transferring groups other than amino-acyl groups"/>
    <property type="evidence" value="ECO:0007669"/>
    <property type="project" value="InterPro"/>
</dbReference>
<dbReference type="Pfam" id="PF01757">
    <property type="entry name" value="Acyl_transf_3"/>
    <property type="match status" value="1"/>
</dbReference>
<feature type="transmembrane region" description="Helical" evidence="1">
    <location>
        <begin position="654"/>
        <end position="673"/>
    </location>
</feature>
<dbReference type="InterPro" id="IPR006621">
    <property type="entry name" value="Nose-resist-to-fluoxetine_N"/>
</dbReference>
<dbReference type="PANTHER" id="PTHR11161">
    <property type="entry name" value="O-ACYLTRANSFERASE"/>
    <property type="match status" value="1"/>
</dbReference>
<keyword evidence="1" id="KW-1133">Transmembrane helix</keyword>
<feature type="transmembrane region" description="Helical" evidence="1">
    <location>
        <begin position="330"/>
        <end position="346"/>
    </location>
</feature>
<dbReference type="InterPro" id="IPR002656">
    <property type="entry name" value="Acyl_transf_3_dom"/>
</dbReference>
<feature type="domain" description="Nose resistant-to-fluoxetine protein N-terminal" evidence="3">
    <location>
        <begin position="48"/>
        <end position="194"/>
    </location>
</feature>
<keyword evidence="1" id="KW-0812">Transmembrane</keyword>
<dbReference type="PANTHER" id="PTHR11161:SF72">
    <property type="entry name" value="FI21449P1"/>
    <property type="match status" value="1"/>
</dbReference>
<keyword evidence="1" id="KW-0472">Membrane</keyword>
<feature type="signal peptide" evidence="2">
    <location>
        <begin position="1"/>
        <end position="25"/>
    </location>
</feature>
<keyword evidence="5" id="KW-1185">Reference proteome</keyword>
<feature type="transmembrane region" description="Helical" evidence="1">
    <location>
        <begin position="215"/>
        <end position="238"/>
    </location>
</feature>
<feature type="transmembrane region" description="Helical" evidence="1">
    <location>
        <begin position="478"/>
        <end position="498"/>
    </location>
</feature>
<evidence type="ECO:0000259" key="3">
    <source>
        <dbReference type="SMART" id="SM00703"/>
    </source>
</evidence>
<evidence type="ECO:0000313" key="5">
    <source>
        <dbReference type="Proteomes" id="UP001432146"/>
    </source>
</evidence>
<dbReference type="AlphaFoldDB" id="A0AAW1A9A9"/>
<dbReference type="EMBL" id="JAWNGG020000042">
    <property type="protein sequence ID" value="KAK9306332.1"/>
    <property type="molecule type" value="Genomic_DNA"/>
</dbReference>
<feature type="transmembrane region" description="Helical" evidence="1">
    <location>
        <begin position="679"/>
        <end position="712"/>
    </location>
</feature>
<sequence length="723" mass="83423">MERGKILSWALPLSLLIIFHPSTQGATETMRQTFPAYALTENIDLLNSSRCRTEMEEFRNGVDNKILWSLRVLDSNGVPSSGFVNGNNFWFGDRQNCNLMSENHTLMFSEEIRKNNSMYRNPKEEFPPFKVHFFAARIRHNSTLQYHVEVTPNENLITLGFCLPASCTDHDVATMLEKVLNERKLLIGEIFSANFELAEVTDLVDDHQWLLSAKIIFIVGFLVLFCGLVAVATMYDVLVHRKRSQNRKEIFSFENNNANGKLRDAHADELKNEIEEKCETDQEESVSPESKSPSNTMQYLLCFSFVTNARQIFKAEESADNVRIFHSMKVLGNLWIILCHIIYYTTHITANKTIAYALSDTVGAQILANGTLSVDTYFFISGFLLMYIFLKGQSKDKKVPPLTLRVKQYVEMFVKRYIRLTPAYFVVILLAIFYFTWHDQISIVLPMERVNVVCSKYWWTNILYINNLYHWNDICLSWSWYLPNDMQYFLFGSFLLLLSDTHYNTAVSLGVVTIFSSLGSILYFSYTLNFEPTLDKQYKTLTDLYVRPWLRIVPYLIGMVISYLLTKWNYKLHLSKKSLIVGWTLSILCNCSILFGITNKNIPFSLSIIYSTLSRTGWSLGIAWLVVACCTNHGGVVCKFLSWDIFVPLSRLTYCAYLVNPLVILGICASRNFPGYIDYYNVAAFFLTASILSYIIAFLISVMTEVPFIKLLRLYNNRQKRMK</sequence>
<comment type="caution">
    <text evidence="4">The sequence shown here is derived from an EMBL/GenBank/DDBJ whole genome shotgun (WGS) entry which is preliminary data.</text>
</comment>